<protein>
    <submittedName>
        <fullName evidence="2">Uncharacterized protein</fullName>
    </submittedName>
</protein>
<proteinExistence type="predicted"/>
<keyword evidence="1" id="KW-1133">Transmembrane helix</keyword>
<name>A0A2T2X915_9FIRM</name>
<feature type="transmembrane region" description="Helical" evidence="1">
    <location>
        <begin position="52"/>
        <end position="72"/>
    </location>
</feature>
<comment type="caution">
    <text evidence="2">The sequence shown here is derived from an EMBL/GenBank/DDBJ whole genome shotgun (WGS) entry which is preliminary data.</text>
</comment>
<dbReference type="EMBL" id="PXYW01000071">
    <property type="protein sequence ID" value="PSR30947.1"/>
    <property type="molecule type" value="Genomic_DNA"/>
</dbReference>
<evidence type="ECO:0000256" key="1">
    <source>
        <dbReference type="SAM" id="Phobius"/>
    </source>
</evidence>
<feature type="transmembrane region" description="Helical" evidence="1">
    <location>
        <begin position="20"/>
        <end position="40"/>
    </location>
</feature>
<feature type="transmembrane region" description="Helical" evidence="1">
    <location>
        <begin position="123"/>
        <end position="145"/>
    </location>
</feature>
<evidence type="ECO:0000313" key="3">
    <source>
        <dbReference type="Proteomes" id="UP000242972"/>
    </source>
</evidence>
<feature type="transmembrane region" description="Helical" evidence="1">
    <location>
        <begin position="92"/>
        <end position="111"/>
    </location>
</feature>
<dbReference type="Proteomes" id="UP000242972">
    <property type="component" value="Unassembled WGS sequence"/>
</dbReference>
<accession>A0A2T2X915</accession>
<keyword evidence="1" id="KW-0472">Membrane</keyword>
<dbReference type="AlphaFoldDB" id="A0A2T2X915"/>
<organism evidence="2 3">
    <name type="scientific">Sulfobacillus benefaciens</name>
    <dbReference type="NCBI Taxonomy" id="453960"/>
    <lineage>
        <taxon>Bacteria</taxon>
        <taxon>Bacillati</taxon>
        <taxon>Bacillota</taxon>
        <taxon>Clostridia</taxon>
        <taxon>Eubacteriales</taxon>
        <taxon>Clostridiales Family XVII. Incertae Sedis</taxon>
        <taxon>Sulfobacillus</taxon>
    </lineage>
</organism>
<evidence type="ECO:0000313" key="2">
    <source>
        <dbReference type="EMBL" id="PSR30947.1"/>
    </source>
</evidence>
<sequence length="146" mass="17541">MFAIHIYHSARHLFLAEMRVLFWIQAFFALGAVVFGYIVWRRFRLHQRSVLWTGMHLSWVVLFWLFFLFMWYFWHLDRALWAHVIAPWHYDVFRLGLGLGLITTIAGLILHHGRPKIGLTRRLLWLHVSSAGLTTVLWVMADWIFH</sequence>
<gene>
    <name evidence="2" type="ORF">C7B46_17405</name>
</gene>
<keyword evidence="1" id="KW-0812">Transmembrane</keyword>
<reference evidence="2 3" key="1">
    <citation type="journal article" date="2014" name="BMC Genomics">
        <title>Comparison of environmental and isolate Sulfobacillus genomes reveals diverse carbon, sulfur, nitrogen, and hydrogen metabolisms.</title>
        <authorList>
            <person name="Justice N.B."/>
            <person name="Norman A."/>
            <person name="Brown C.T."/>
            <person name="Singh A."/>
            <person name="Thomas B.C."/>
            <person name="Banfield J.F."/>
        </authorList>
    </citation>
    <scope>NUCLEOTIDE SEQUENCE [LARGE SCALE GENOMIC DNA]</scope>
    <source>
        <strain evidence="2">AMDSBA4</strain>
    </source>
</reference>